<feature type="signal peptide" evidence="6">
    <location>
        <begin position="1"/>
        <end position="22"/>
    </location>
</feature>
<protein>
    <recommendedName>
        <fullName evidence="9">Interleukin-17F</fullName>
    </recommendedName>
</protein>
<dbReference type="Pfam" id="PF06083">
    <property type="entry name" value="IL17"/>
    <property type="match status" value="1"/>
</dbReference>
<dbReference type="Gene3D" id="2.10.90.10">
    <property type="entry name" value="Cystine-knot cytokines"/>
    <property type="match status" value="1"/>
</dbReference>
<evidence type="ECO:0008006" key="9">
    <source>
        <dbReference type="Google" id="ProtNLM"/>
    </source>
</evidence>
<accession>A0AA88NUB6</accession>
<feature type="chain" id="PRO_5041636609" description="Interleukin-17F" evidence="6">
    <location>
        <begin position="23"/>
        <end position="160"/>
    </location>
</feature>
<comment type="subcellular location">
    <subcellularLocation>
        <location evidence="1">Secreted</location>
    </subcellularLocation>
</comment>
<dbReference type="EMBL" id="JAVHJS010000003">
    <property type="protein sequence ID" value="KAK2863827.1"/>
    <property type="molecule type" value="Genomic_DNA"/>
</dbReference>
<gene>
    <name evidence="7" type="ORF">Q7C36_002981</name>
</gene>
<name>A0AA88NUB6_TACVA</name>
<dbReference type="GO" id="GO:0006954">
    <property type="term" value="P:inflammatory response"/>
    <property type="evidence" value="ECO:0007669"/>
    <property type="project" value="InterPro"/>
</dbReference>
<keyword evidence="4" id="KW-0964">Secreted</keyword>
<evidence type="ECO:0000256" key="3">
    <source>
        <dbReference type="ARBA" id="ARBA00022514"/>
    </source>
</evidence>
<reference evidence="7" key="1">
    <citation type="submission" date="2023-08" db="EMBL/GenBank/DDBJ databases">
        <title>Pelteobagrus vachellii genome.</title>
        <authorList>
            <person name="Liu H."/>
        </authorList>
    </citation>
    <scope>NUCLEOTIDE SEQUENCE</scope>
    <source>
        <strain evidence="7">PRFRI_2022a</strain>
        <tissue evidence="7">Muscle</tissue>
    </source>
</reference>
<sequence>MHISVLFKVTLLLALGVLFIGADHSPAGRKEGKKERKRGPAKKGSLRKARKLQLTLDSAVESQLDNYQISPSRSISPWTYEVSYDESRIPSRIFEAKCERTGCLNKDGIEDAGLESKPIFYQFLVLRRVKGKKKDYSFRLEKHTTSVGCTCVLPNVVSHM</sequence>
<evidence type="ECO:0000256" key="2">
    <source>
        <dbReference type="ARBA" id="ARBA00007236"/>
    </source>
</evidence>
<dbReference type="InterPro" id="IPR010345">
    <property type="entry name" value="IL-17_fam"/>
</dbReference>
<keyword evidence="3" id="KW-0202">Cytokine</keyword>
<keyword evidence="5 6" id="KW-0732">Signal</keyword>
<dbReference type="GO" id="GO:0005615">
    <property type="term" value="C:extracellular space"/>
    <property type="evidence" value="ECO:0007669"/>
    <property type="project" value="UniProtKB-KW"/>
</dbReference>
<keyword evidence="8" id="KW-1185">Reference proteome</keyword>
<evidence type="ECO:0000256" key="4">
    <source>
        <dbReference type="ARBA" id="ARBA00022525"/>
    </source>
</evidence>
<comment type="caution">
    <text evidence="7">The sequence shown here is derived from an EMBL/GenBank/DDBJ whole genome shotgun (WGS) entry which is preliminary data.</text>
</comment>
<dbReference type="PRINTS" id="PR01932">
    <property type="entry name" value="INTRLEUKIN17"/>
</dbReference>
<evidence type="ECO:0000313" key="7">
    <source>
        <dbReference type="EMBL" id="KAK2863827.1"/>
    </source>
</evidence>
<dbReference type="InterPro" id="IPR029034">
    <property type="entry name" value="Cystine-knot_cytokine"/>
</dbReference>
<evidence type="ECO:0000256" key="1">
    <source>
        <dbReference type="ARBA" id="ARBA00004613"/>
    </source>
</evidence>
<comment type="similarity">
    <text evidence="2">Belongs to the IL-17 family.</text>
</comment>
<dbReference type="Proteomes" id="UP001187315">
    <property type="component" value="Unassembled WGS sequence"/>
</dbReference>
<dbReference type="SUPFAM" id="SSF57501">
    <property type="entry name" value="Cystine-knot cytokines"/>
    <property type="match status" value="1"/>
</dbReference>
<evidence type="ECO:0000256" key="6">
    <source>
        <dbReference type="SAM" id="SignalP"/>
    </source>
</evidence>
<evidence type="ECO:0000313" key="8">
    <source>
        <dbReference type="Proteomes" id="UP001187315"/>
    </source>
</evidence>
<dbReference type="GO" id="GO:0005125">
    <property type="term" value="F:cytokine activity"/>
    <property type="evidence" value="ECO:0007669"/>
    <property type="project" value="UniProtKB-KW"/>
</dbReference>
<organism evidence="7 8">
    <name type="scientific">Tachysurus vachellii</name>
    <name type="common">Darkbarbel catfish</name>
    <name type="synonym">Pelteobagrus vachellii</name>
    <dbReference type="NCBI Taxonomy" id="175792"/>
    <lineage>
        <taxon>Eukaryota</taxon>
        <taxon>Metazoa</taxon>
        <taxon>Chordata</taxon>
        <taxon>Craniata</taxon>
        <taxon>Vertebrata</taxon>
        <taxon>Euteleostomi</taxon>
        <taxon>Actinopterygii</taxon>
        <taxon>Neopterygii</taxon>
        <taxon>Teleostei</taxon>
        <taxon>Ostariophysi</taxon>
        <taxon>Siluriformes</taxon>
        <taxon>Bagridae</taxon>
        <taxon>Tachysurus</taxon>
    </lineage>
</organism>
<proteinExistence type="inferred from homology"/>
<dbReference type="InterPro" id="IPR020440">
    <property type="entry name" value="IL-17_chr"/>
</dbReference>
<evidence type="ECO:0000256" key="5">
    <source>
        <dbReference type="ARBA" id="ARBA00022729"/>
    </source>
</evidence>
<dbReference type="AlphaFoldDB" id="A0AA88NUB6"/>